<dbReference type="Pfam" id="PF13669">
    <property type="entry name" value="Glyoxalase_4"/>
    <property type="match status" value="1"/>
</dbReference>
<dbReference type="Proteomes" id="UP000514509">
    <property type="component" value="Chromosome"/>
</dbReference>
<dbReference type="GO" id="GO:0046491">
    <property type="term" value="P:L-methylmalonyl-CoA metabolic process"/>
    <property type="evidence" value="ECO:0007669"/>
    <property type="project" value="TreeGrafter"/>
</dbReference>
<dbReference type="PANTHER" id="PTHR43048">
    <property type="entry name" value="METHYLMALONYL-COA EPIMERASE"/>
    <property type="match status" value="1"/>
</dbReference>
<gene>
    <name evidence="3" type="ORF">HUW48_11895</name>
</gene>
<dbReference type="Gene3D" id="3.10.180.10">
    <property type="entry name" value="2,3-Dihydroxybiphenyl 1,2-Dioxygenase, domain 1"/>
    <property type="match status" value="1"/>
</dbReference>
<dbReference type="PROSITE" id="PS51819">
    <property type="entry name" value="VOC"/>
    <property type="match status" value="1"/>
</dbReference>
<dbReference type="InterPro" id="IPR037523">
    <property type="entry name" value="VOC_core"/>
</dbReference>
<dbReference type="AlphaFoldDB" id="A0A7L7L7G6"/>
<keyword evidence="4" id="KW-1185">Reference proteome</keyword>
<evidence type="ECO:0000313" key="4">
    <source>
        <dbReference type="Proteomes" id="UP000514509"/>
    </source>
</evidence>
<dbReference type="GO" id="GO:0046872">
    <property type="term" value="F:metal ion binding"/>
    <property type="evidence" value="ECO:0007669"/>
    <property type="project" value="UniProtKB-KW"/>
</dbReference>
<organism evidence="3 4">
    <name type="scientific">Adhaeribacter radiodurans</name>
    <dbReference type="NCBI Taxonomy" id="2745197"/>
    <lineage>
        <taxon>Bacteria</taxon>
        <taxon>Pseudomonadati</taxon>
        <taxon>Bacteroidota</taxon>
        <taxon>Cytophagia</taxon>
        <taxon>Cytophagales</taxon>
        <taxon>Hymenobacteraceae</taxon>
        <taxon>Adhaeribacter</taxon>
    </lineage>
</organism>
<evidence type="ECO:0000313" key="3">
    <source>
        <dbReference type="EMBL" id="QMU28694.1"/>
    </source>
</evidence>
<reference evidence="3 4" key="1">
    <citation type="submission" date="2020-08" db="EMBL/GenBank/DDBJ databases">
        <title>Adhaeribacter dokdonensis sp. nov., isolated from the rhizosphere of Elymus tsukushiensis, a plant native to the Dokdo Islands, Republic of Korea.</title>
        <authorList>
            <person name="Ghim S.Y."/>
        </authorList>
    </citation>
    <scope>NUCLEOTIDE SEQUENCE [LARGE SCALE GENOMIC DNA]</scope>
    <source>
        <strain evidence="3 4">KUDC8001</strain>
    </source>
</reference>
<evidence type="ECO:0000259" key="2">
    <source>
        <dbReference type="PROSITE" id="PS51819"/>
    </source>
</evidence>
<dbReference type="SUPFAM" id="SSF54593">
    <property type="entry name" value="Glyoxalase/Bleomycin resistance protein/Dihydroxybiphenyl dioxygenase"/>
    <property type="match status" value="1"/>
</dbReference>
<dbReference type="RefSeq" id="WP_182415878.1">
    <property type="nucleotide sequence ID" value="NZ_CP055153.1"/>
</dbReference>
<evidence type="ECO:0000256" key="1">
    <source>
        <dbReference type="ARBA" id="ARBA00022723"/>
    </source>
</evidence>
<dbReference type="InterPro" id="IPR051785">
    <property type="entry name" value="MMCE/EMCE_epimerase"/>
</dbReference>
<feature type="domain" description="VOC" evidence="2">
    <location>
        <begin position="13"/>
        <end position="155"/>
    </location>
</feature>
<name>A0A7L7L7G6_9BACT</name>
<dbReference type="GO" id="GO:0004493">
    <property type="term" value="F:methylmalonyl-CoA epimerase activity"/>
    <property type="evidence" value="ECO:0007669"/>
    <property type="project" value="TreeGrafter"/>
</dbReference>
<dbReference type="InterPro" id="IPR029068">
    <property type="entry name" value="Glyas_Bleomycin-R_OHBP_Dase"/>
</dbReference>
<keyword evidence="1" id="KW-0479">Metal-binding</keyword>
<protein>
    <submittedName>
        <fullName evidence="3">VOC family protein</fullName>
    </submittedName>
</protein>
<dbReference type="KEGG" id="add:HUW48_11895"/>
<dbReference type="EMBL" id="CP055153">
    <property type="protein sequence ID" value="QMU28694.1"/>
    <property type="molecule type" value="Genomic_DNA"/>
</dbReference>
<sequence>MEKHSVSPNFGTRFSQVGLVVKDIQAAEKIFQEVLGVSDFAKMENIRAEDTEGTYLGQPGNFVFHLYMGYSGDSMLELIQPVSGQSIYQDYLEKHPEGGVQHIAFSVLEEEFDKTVSELSNKGYSIIQDLTLPVAKVAYFDTYKEIGVATEIIGVTKAGLEFVNQLKSKVNADLLSEQIISLRTYIKYKGYYLQTGT</sequence>
<accession>A0A7L7L7G6</accession>
<proteinExistence type="predicted"/>
<dbReference type="PANTHER" id="PTHR43048:SF3">
    <property type="entry name" value="METHYLMALONYL-COA EPIMERASE, MITOCHONDRIAL"/>
    <property type="match status" value="1"/>
</dbReference>